<keyword evidence="2" id="KW-1185">Reference proteome</keyword>
<evidence type="ECO:0000313" key="1">
    <source>
        <dbReference type="EMBL" id="GBN20487.1"/>
    </source>
</evidence>
<sequence length="124" mass="14240">MGNVFADKPWSGDVTALHDQKKLISIKARKVALNFSLDEEEPLPINWLERERMSTLDGTPDRRFWNRHIIPEKMSLSIVSITFATAAFNSRRVLGHVSHNLLFKFPDKEKNHRGICHGKMDAIC</sequence>
<name>A0A4Y2M491_ARAVE</name>
<reference evidence="1 2" key="1">
    <citation type="journal article" date="2019" name="Sci. Rep.">
        <title>Orb-weaving spider Araneus ventricosus genome elucidates the spidroin gene catalogue.</title>
        <authorList>
            <person name="Kono N."/>
            <person name="Nakamura H."/>
            <person name="Ohtoshi R."/>
            <person name="Moran D.A.P."/>
            <person name="Shinohara A."/>
            <person name="Yoshida Y."/>
            <person name="Fujiwara M."/>
            <person name="Mori M."/>
            <person name="Tomita M."/>
            <person name="Arakawa K."/>
        </authorList>
    </citation>
    <scope>NUCLEOTIDE SEQUENCE [LARGE SCALE GENOMIC DNA]</scope>
</reference>
<organism evidence="1 2">
    <name type="scientific">Araneus ventricosus</name>
    <name type="common">Orbweaver spider</name>
    <name type="synonym">Epeira ventricosa</name>
    <dbReference type="NCBI Taxonomy" id="182803"/>
    <lineage>
        <taxon>Eukaryota</taxon>
        <taxon>Metazoa</taxon>
        <taxon>Ecdysozoa</taxon>
        <taxon>Arthropoda</taxon>
        <taxon>Chelicerata</taxon>
        <taxon>Arachnida</taxon>
        <taxon>Araneae</taxon>
        <taxon>Araneomorphae</taxon>
        <taxon>Entelegynae</taxon>
        <taxon>Araneoidea</taxon>
        <taxon>Araneidae</taxon>
        <taxon>Araneus</taxon>
    </lineage>
</organism>
<protein>
    <submittedName>
        <fullName evidence="1">Uncharacterized protein</fullName>
    </submittedName>
</protein>
<accession>A0A4Y2M491</accession>
<dbReference type="Proteomes" id="UP000499080">
    <property type="component" value="Unassembled WGS sequence"/>
</dbReference>
<gene>
    <name evidence="1" type="ORF">AVEN_134046_1</name>
</gene>
<dbReference type="AlphaFoldDB" id="A0A4Y2M491"/>
<dbReference type="EMBL" id="BGPR01006625">
    <property type="protein sequence ID" value="GBN20487.1"/>
    <property type="molecule type" value="Genomic_DNA"/>
</dbReference>
<proteinExistence type="predicted"/>
<evidence type="ECO:0000313" key="2">
    <source>
        <dbReference type="Proteomes" id="UP000499080"/>
    </source>
</evidence>
<comment type="caution">
    <text evidence="1">The sequence shown here is derived from an EMBL/GenBank/DDBJ whole genome shotgun (WGS) entry which is preliminary data.</text>
</comment>